<evidence type="ECO:0000313" key="4">
    <source>
        <dbReference type="Proteomes" id="UP000319383"/>
    </source>
</evidence>
<evidence type="ECO:0000256" key="1">
    <source>
        <dbReference type="SAM" id="Phobius"/>
    </source>
</evidence>
<feature type="transmembrane region" description="Helical" evidence="1">
    <location>
        <begin position="12"/>
        <end position="36"/>
    </location>
</feature>
<dbReference type="InterPro" id="IPR045584">
    <property type="entry name" value="Pilin-like"/>
</dbReference>
<keyword evidence="1" id="KW-0812">Transmembrane</keyword>
<protein>
    <submittedName>
        <fullName evidence="3">Type II secretion system protein G</fullName>
    </submittedName>
</protein>
<dbReference type="InterPro" id="IPR011453">
    <property type="entry name" value="DUF1559"/>
</dbReference>
<gene>
    <name evidence="3" type="primary">xcpT_14</name>
    <name evidence="3" type="ORF">Mal52_32740</name>
</gene>
<dbReference type="AlphaFoldDB" id="A0A517ZQU3"/>
<keyword evidence="1" id="KW-0472">Membrane</keyword>
<dbReference type="NCBIfam" id="TIGR02532">
    <property type="entry name" value="IV_pilin_GFxxxE"/>
    <property type="match status" value="1"/>
</dbReference>
<dbReference type="Gene3D" id="3.30.700.10">
    <property type="entry name" value="Glycoprotein, Type 4 Pilin"/>
    <property type="match status" value="1"/>
</dbReference>
<dbReference type="OrthoDB" id="273096at2"/>
<feature type="domain" description="DUF1559" evidence="2">
    <location>
        <begin position="37"/>
        <end position="291"/>
    </location>
</feature>
<dbReference type="RefSeq" id="WP_145377086.1">
    <property type="nucleotide sequence ID" value="NZ_CAXBED010000199.1"/>
</dbReference>
<dbReference type="PANTHER" id="PTHR30093:SF2">
    <property type="entry name" value="TYPE II SECRETION SYSTEM PROTEIN H"/>
    <property type="match status" value="1"/>
</dbReference>
<keyword evidence="4" id="KW-1185">Reference proteome</keyword>
<dbReference type="KEGG" id="sdyn:Mal52_32740"/>
<dbReference type="Proteomes" id="UP000319383">
    <property type="component" value="Chromosome"/>
</dbReference>
<dbReference type="InterPro" id="IPR027558">
    <property type="entry name" value="Pre_pil_HX9DG_C"/>
</dbReference>
<sequence>MSVLQIRTKQRGFTLIELLVVIAIIALLIALLLPAVQQAREAARRTQCKNNLKQLGLAMHNYESTFRRFPSSGQGLGSGPYGQNFDRHSFFTHVLPFIDQANITNQFDYGSYYNETPENIAITKIALSMYLCPSAALREGNTDSQGYGGIDYGPTIHTNISPVTGLPDSSTMVHGGLRWEGTDLRQITDGLSNTMALGECVGRNDGMDSLYADPVEVGSMRSHWRWAEPDNAFGVSFTPNFHKSPWGGPPSCPWVDMNCGPNDELFSFHDGGCHASFCDGSVRFLSDSMDFGVLRAAVSAGQGEVIGEY</sequence>
<dbReference type="Pfam" id="PF07596">
    <property type="entry name" value="SBP_bac_10"/>
    <property type="match status" value="1"/>
</dbReference>
<dbReference type="InterPro" id="IPR012902">
    <property type="entry name" value="N_methyl_site"/>
</dbReference>
<dbReference type="EMBL" id="CP036276">
    <property type="protein sequence ID" value="QDU44788.1"/>
    <property type="molecule type" value="Genomic_DNA"/>
</dbReference>
<evidence type="ECO:0000259" key="2">
    <source>
        <dbReference type="Pfam" id="PF07596"/>
    </source>
</evidence>
<dbReference type="NCBIfam" id="TIGR04294">
    <property type="entry name" value="pre_pil_HX9DG"/>
    <property type="match status" value="1"/>
</dbReference>
<keyword evidence="1" id="KW-1133">Transmembrane helix</keyword>
<dbReference type="SUPFAM" id="SSF54523">
    <property type="entry name" value="Pili subunits"/>
    <property type="match status" value="1"/>
</dbReference>
<evidence type="ECO:0000313" key="3">
    <source>
        <dbReference type="EMBL" id="QDU44788.1"/>
    </source>
</evidence>
<proteinExistence type="predicted"/>
<accession>A0A517ZQU3</accession>
<dbReference type="PROSITE" id="PS00409">
    <property type="entry name" value="PROKAR_NTER_METHYL"/>
    <property type="match status" value="1"/>
</dbReference>
<reference evidence="3 4" key="1">
    <citation type="submission" date="2019-02" db="EMBL/GenBank/DDBJ databases">
        <title>Deep-cultivation of Planctomycetes and their phenomic and genomic characterization uncovers novel biology.</title>
        <authorList>
            <person name="Wiegand S."/>
            <person name="Jogler M."/>
            <person name="Boedeker C."/>
            <person name="Pinto D."/>
            <person name="Vollmers J."/>
            <person name="Rivas-Marin E."/>
            <person name="Kohn T."/>
            <person name="Peeters S.H."/>
            <person name="Heuer A."/>
            <person name="Rast P."/>
            <person name="Oberbeckmann S."/>
            <person name="Bunk B."/>
            <person name="Jeske O."/>
            <person name="Meyerdierks A."/>
            <person name="Storesund J.E."/>
            <person name="Kallscheuer N."/>
            <person name="Luecker S."/>
            <person name="Lage O.M."/>
            <person name="Pohl T."/>
            <person name="Merkel B.J."/>
            <person name="Hornburger P."/>
            <person name="Mueller R.-W."/>
            <person name="Bruemmer F."/>
            <person name="Labrenz M."/>
            <person name="Spormann A.M."/>
            <person name="Op den Camp H."/>
            <person name="Overmann J."/>
            <person name="Amann R."/>
            <person name="Jetten M.S.M."/>
            <person name="Mascher T."/>
            <person name="Medema M.H."/>
            <person name="Devos D.P."/>
            <person name="Kaster A.-K."/>
            <person name="Ovreas L."/>
            <person name="Rohde M."/>
            <person name="Galperin M.Y."/>
            <person name="Jogler C."/>
        </authorList>
    </citation>
    <scope>NUCLEOTIDE SEQUENCE [LARGE SCALE GENOMIC DNA]</scope>
    <source>
        <strain evidence="3 4">Mal52</strain>
    </source>
</reference>
<dbReference type="Pfam" id="PF07963">
    <property type="entry name" value="N_methyl"/>
    <property type="match status" value="1"/>
</dbReference>
<dbReference type="PANTHER" id="PTHR30093">
    <property type="entry name" value="GENERAL SECRETION PATHWAY PROTEIN G"/>
    <property type="match status" value="1"/>
</dbReference>
<name>A0A517ZQU3_9PLAN</name>
<organism evidence="3 4">
    <name type="scientific">Symmachiella dynata</name>
    <dbReference type="NCBI Taxonomy" id="2527995"/>
    <lineage>
        <taxon>Bacteria</taxon>
        <taxon>Pseudomonadati</taxon>
        <taxon>Planctomycetota</taxon>
        <taxon>Planctomycetia</taxon>
        <taxon>Planctomycetales</taxon>
        <taxon>Planctomycetaceae</taxon>
        <taxon>Symmachiella</taxon>
    </lineage>
</organism>